<evidence type="ECO:0000313" key="2">
    <source>
        <dbReference type="EMBL" id="MBB5142129.1"/>
    </source>
</evidence>
<dbReference type="AlphaFoldDB" id="A0A7W8FCY4"/>
<dbReference type="Proteomes" id="UP000539075">
    <property type="component" value="Unassembled WGS sequence"/>
</dbReference>
<proteinExistence type="predicted"/>
<accession>A0A7W8FCY4</accession>
<keyword evidence="1" id="KW-0812">Transmembrane</keyword>
<feature type="transmembrane region" description="Helical" evidence="1">
    <location>
        <begin position="12"/>
        <end position="36"/>
    </location>
</feature>
<name>A0A7W8FCY4_9BACT</name>
<reference evidence="2 3" key="1">
    <citation type="submission" date="2020-08" db="EMBL/GenBank/DDBJ databases">
        <title>Genomic Encyclopedia of Type Strains, Phase IV (KMG-IV): sequencing the most valuable type-strain genomes for metagenomic binning, comparative biology and taxonomic classification.</title>
        <authorList>
            <person name="Goeker M."/>
        </authorList>
    </citation>
    <scope>NUCLEOTIDE SEQUENCE [LARGE SCALE GENOMIC DNA]</scope>
    <source>
        <strain evidence="2 3">DSM 11275</strain>
    </source>
</reference>
<keyword evidence="1" id="KW-0472">Membrane</keyword>
<protein>
    <submittedName>
        <fullName evidence="2">Flp pilus assembly protein TadG</fullName>
    </submittedName>
</protein>
<keyword evidence="1" id="KW-1133">Transmembrane helix</keyword>
<keyword evidence="3" id="KW-1185">Reference proteome</keyword>
<dbReference type="RefSeq" id="WP_183717366.1">
    <property type="nucleotide sequence ID" value="NZ_JACHGO010000001.1"/>
</dbReference>
<dbReference type="EMBL" id="JACHGO010000001">
    <property type="protein sequence ID" value="MBB5142129.1"/>
    <property type="molecule type" value="Genomic_DNA"/>
</dbReference>
<organism evidence="2 3">
    <name type="scientific">Desulfovibrio intestinalis</name>
    <dbReference type="NCBI Taxonomy" id="58621"/>
    <lineage>
        <taxon>Bacteria</taxon>
        <taxon>Pseudomonadati</taxon>
        <taxon>Thermodesulfobacteriota</taxon>
        <taxon>Desulfovibrionia</taxon>
        <taxon>Desulfovibrionales</taxon>
        <taxon>Desulfovibrionaceae</taxon>
        <taxon>Desulfovibrio</taxon>
    </lineage>
</organism>
<evidence type="ECO:0000256" key="1">
    <source>
        <dbReference type="SAM" id="Phobius"/>
    </source>
</evidence>
<gene>
    <name evidence="2" type="ORF">HNQ38_000192</name>
</gene>
<sequence>MHRHSQRGVISVEAAFAFPSLIILAMIAFEFVNVVLTIDMGDVALQSAVQQARLEETLTEDTFESVVRKGIVKSSHGYLTQDNITNVDVRRYTSLSSLTSTGEEEDADSTNENSGTGTKFPAWKVTVDIRKPFLTPLPRLMAYAENEFEYRFEQVLGYLPETKDQ</sequence>
<evidence type="ECO:0000313" key="3">
    <source>
        <dbReference type="Proteomes" id="UP000539075"/>
    </source>
</evidence>
<comment type="caution">
    <text evidence="2">The sequence shown here is derived from an EMBL/GenBank/DDBJ whole genome shotgun (WGS) entry which is preliminary data.</text>
</comment>